<organism>
    <name type="scientific">Serpula lacrymans var. lacrymans (strain S7.9)</name>
    <name type="common">Dry rot fungus</name>
    <dbReference type="NCBI Taxonomy" id="578457"/>
    <lineage>
        <taxon>Eukaryota</taxon>
        <taxon>Fungi</taxon>
        <taxon>Dikarya</taxon>
        <taxon>Basidiomycota</taxon>
        <taxon>Agaricomycotina</taxon>
        <taxon>Agaricomycetes</taxon>
        <taxon>Agaricomycetidae</taxon>
        <taxon>Boletales</taxon>
        <taxon>Coniophorineae</taxon>
        <taxon>Serpulaceae</taxon>
        <taxon>Serpula</taxon>
    </lineage>
</organism>
<name>F8PDX3_SERL9</name>
<dbReference type="InterPro" id="IPR011990">
    <property type="entry name" value="TPR-like_helical_dom_sf"/>
</dbReference>
<feature type="region of interest" description="Disordered" evidence="1">
    <location>
        <begin position="286"/>
        <end position="306"/>
    </location>
</feature>
<dbReference type="AlphaFoldDB" id="F8PDX3"/>
<reference evidence="2" key="1">
    <citation type="submission" date="2011-04" db="EMBL/GenBank/DDBJ databases">
        <title>Evolution of plant cell wall degrading machinery underlies the functional diversity of forest fungi.</title>
        <authorList>
            <consortium name="US DOE Joint Genome Institute (JGI-PGF)"/>
            <person name="Eastwood D.C."/>
            <person name="Floudas D."/>
            <person name="Binder M."/>
            <person name="Majcherczyk A."/>
            <person name="Schneider P."/>
            <person name="Aerts A."/>
            <person name="Asiegbu F.O."/>
            <person name="Baker S.E."/>
            <person name="Barry K."/>
            <person name="Bendiksby M."/>
            <person name="Blumentritt M."/>
            <person name="Coutinho P.M."/>
            <person name="Cullen D."/>
            <person name="Cullen D."/>
            <person name="Gathman A."/>
            <person name="Goodell B."/>
            <person name="Henrissat B."/>
            <person name="Ihrmark K."/>
            <person name="Kauserud H."/>
            <person name="Kohler A."/>
            <person name="LaButti K."/>
            <person name="Lapidus A."/>
            <person name="Lavin J.L."/>
            <person name="Lee Y.-H."/>
            <person name="Lindquist E."/>
            <person name="Lilly W."/>
            <person name="Lucas S."/>
            <person name="Morin E."/>
            <person name="Murat C."/>
            <person name="Oguiza J.A."/>
            <person name="Park J."/>
            <person name="Pisabarro A.G."/>
            <person name="Riley R."/>
            <person name="Rosling A."/>
            <person name="Salamov A."/>
            <person name="Schmidt O."/>
            <person name="Schmutz J."/>
            <person name="Skrede I."/>
            <person name="Stenlid J."/>
            <person name="Wiebenga A."/>
            <person name="Xie X."/>
            <person name="Kues U."/>
            <person name="Hibbett D.S."/>
            <person name="Hoffmeister D."/>
            <person name="Hogberg N."/>
            <person name="Martin F."/>
            <person name="Grigoriev I.V."/>
            <person name="Watkinson S.C."/>
        </authorList>
    </citation>
    <scope>NUCLEOTIDE SEQUENCE</scope>
    <source>
        <strain evidence="2">S7.9</strain>
    </source>
</reference>
<dbReference type="HOGENOM" id="CLU_034949_0_0_1"/>
<dbReference type="RefSeq" id="XP_007324597.1">
    <property type="nucleotide sequence ID" value="XM_007324535.1"/>
</dbReference>
<accession>F8PDX3</accession>
<evidence type="ECO:0000313" key="2">
    <source>
        <dbReference type="EMBL" id="EGO18570.1"/>
    </source>
</evidence>
<protein>
    <submittedName>
        <fullName evidence="2">Uncharacterized protein</fullName>
    </submittedName>
</protein>
<evidence type="ECO:0000256" key="1">
    <source>
        <dbReference type="SAM" id="MobiDB-lite"/>
    </source>
</evidence>
<dbReference type="OrthoDB" id="2524554at2759"/>
<dbReference type="KEGG" id="sla:SERLADRAFT_358822"/>
<proteinExistence type="predicted"/>
<dbReference type="GeneID" id="18809639"/>
<sequence>MLKTPLKPSLFRFRTASCRSQHLCRRYESQDSTRRPVPWRQDTGVDQPSVLIEDHFTRSTLFTFDFFKRLAKFSLVGLFALGITGWTAFEGVHMWVEKVELAEDQDNEVRRWEWDRDAEKWSGGSIGGTDSALGFKARHAVRSAWIAQNWGTGSGASVIGSNAFTGRNPSTGSLNIIEARLEFAQNFLAIAVKIAEERMSTGSVRPQTMVELLSRHAGILERMGTRDALFESRSQYERVWAGLPGKGIEAARTALKVGDLNYRLGDSEDALTWWARAINLTQGDGNRLPTINETPTVPESAPSSPSAQRTLISTLVSLSAYYSTSGQLKQAQSVQEASLSLLRSVPSPQSLASASHPQALHSLYLLHRSSLLSIHLAEVLYALRSPSQTSIQYLQRAAESSERVALALTGLPFSHPDAPGSAIPHPPASEAPLMSSFQKSLAMRKPAKSLLRDARRSAAEAWNLIGILSEGPDSGKAQGGEGMERALECYERALGWAGVAADQVGGIGEAGEGTPEAEWKLIWGNYVRAREAVRKQVTKE</sequence>
<dbReference type="Proteomes" id="UP000008064">
    <property type="component" value="Unassembled WGS sequence"/>
</dbReference>
<dbReference type="Gene3D" id="1.25.40.10">
    <property type="entry name" value="Tetratricopeptide repeat domain"/>
    <property type="match status" value="1"/>
</dbReference>
<gene>
    <name evidence="2" type="ORF">SERLADRAFT_358822</name>
</gene>
<dbReference type="EMBL" id="GL945447">
    <property type="protein sequence ID" value="EGO18570.1"/>
    <property type="molecule type" value="Genomic_DNA"/>
</dbReference>